<dbReference type="PANTHER" id="PTHR31465">
    <property type="entry name" value="PROTEIN RTA1-RELATED"/>
    <property type="match status" value="1"/>
</dbReference>
<reference evidence="6 7" key="1">
    <citation type="journal article" date="2024" name="J. Plant Pathol.">
        <title>Sequence and assembly of the genome of Seiridium unicorne, isolate CBS 538.82, causal agent of cypress canker disease.</title>
        <authorList>
            <person name="Scali E."/>
            <person name="Rocca G.D."/>
            <person name="Danti R."/>
            <person name="Garbelotto M."/>
            <person name="Barberini S."/>
            <person name="Baroncelli R."/>
            <person name="Emiliani G."/>
        </authorList>
    </citation>
    <scope>NUCLEOTIDE SEQUENCE [LARGE SCALE GENOMIC DNA]</scope>
    <source>
        <strain evidence="6 7">BM-138-508</strain>
    </source>
</reference>
<evidence type="ECO:0000313" key="6">
    <source>
        <dbReference type="EMBL" id="KAK9420601.1"/>
    </source>
</evidence>
<feature type="transmembrane region" description="Helical" evidence="5">
    <location>
        <begin position="156"/>
        <end position="178"/>
    </location>
</feature>
<comment type="subcellular location">
    <subcellularLocation>
        <location evidence="1">Membrane</location>
        <topology evidence="1">Multi-pass membrane protein</topology>
    </subcellularLocation>
</comment>
<evidence type="ECO:0000256" key="1">
    <source>
        <dbReference type="ARBA" id="ARBA00004141"/>
    </source>
</evidence>
<feature type="transmembrane region" description="Helical" evidence="5">
    <location>
        <begin position="199"/>
        <end position="217"/>
    </location>
</feature>
<proteinExistence type="predicted"/>
<accession>A0ABR2V174</accession>
<keyword evidence="4 5" id="KW-0472">Membrane</keyword>
<protein>
    <submittedName>
        <fullName evidence="6">RTA1 like protein-domain-containing protein</fullName>
    </submittedName>
</protein>
<sequence>MSDVIKFVFYSYKPSMAGAVIFILLFTISAVYHIWLLVKHRTWYFVPFVIGCLFEAVGYIGRALSSTESPDFTKNPYIIQSVLLLLGPTLYAASIYMILGRLVVLLEADNYSLIRPKWLTKFFVLGDILSFFAQGGGGGMLTTAKSQDDVRRGENIILGGLGIQITFFGFFIIVTAVFHRRIRNEPTPKSSRIVAPWKSLLYTLYGTSMLIMIRSIYRVAEYAEGQSGELQSKEFWLYIFDALPMVFVALAFNWMHPSKVVGRETVVETSYAMDDGLTDPRQRSEYNVVSYDSSPSYPGSIWREWEEPSMVER</sequence>
<dbReference type="InterPro" id="IPR007568">
    <property type="entry name" value="RTA1"/>
</dbReference>
<keyword evidence="3 5" id="KW-1133">Transmembrane helix</keyword>
<feature type="transmembrane region" description="Helical" evidence="5">
    <location>
        <begin position="77"/>
        <end position="106"/>
    </location>
</feature>
<feature type="transmembrane region" description="Helical" evidence="5">
    <location>
        <begin position="16"/>
        <end position="38"/>
    </location>
</feature>
<dbReference type="Proteomes" id="UP001408356">
    <property type="component" value="Unassembled WGS sequence"/>
</dbReference>
<evidence type="ECO:0000256" key="2">
    <source>
        <dbReference type="ARBA" id="ARBA00022692"/>
    </source>
</evidence>
<keyword evidence="2 5" id="KW-0812">Transmembrane</keyword>
<comment type="caution">
    <text evidence="6">The sequence shown here is derived from an EMBL/GenBank/DDBJ whole genome shotgun (WGS) entry which is preliminary data.</text>
</comment>
<feature type="transmembrane region" description="Helical" evidence="5">
    <location>
        <begin position="45"/>
        <end position="65"/>
    </location>
</feature>
<name>A0ABR2V174_9PEZI</name>
<dbReference type="PANTHER" id="PTHR31465:SF35">
    <property type="entry name" value="RTA1 DOMAIN PROTEIN-RELATED"/>
    <property type="match status" value="1"/>
</dbReference>
<organism evidence="6 7">
    <name type="scientific">Seiridium unicorne</name>
    <dbReference type="NCBI Taxonomy" id="138068"/>
    <lineage>
        <taxon>Eukaryota</taxon>
        <taxon>Fungi</taxon>
        <taxon>Dikarya</taxon>
        <taxon>Ascomycota</taxon>
        <taxon>Pezizomycotina</taxon>
        <taxon>Sordariomycetes</taxon>
        <taxon>Xylariomycetidae</taxon>
        <taxon>Amphisphaeriales</taxon>
        <taxon>Sporocadaceae</taxon>
        <taxon>Seiridium</taxon>
    </lineage>
</organism>
<dbReference type="EMBL" id="JARVKF010000224">
    <property type="protein sequence ID" value="KAK9420601.1"/>
    <property type="molecule type" value="Genomic_DNA"/>
</dbReference>
<keyword evidence="7" id="KW-1185">Reference proteome</keyword>
<gene>
    <name evidence="6" type="ORF">SUNI508_06341</name>
</gene>
<evidence type="ECO:0000313" key="7">
    <source>
        <dbReference type="Proteomes" id="UP001408356"/>
    </source>
</evidence>
<evidence type="ECO:0000256" key="4">
    <source>
        <dbReference type="ARBA" id="ARBA00023136"/>
    </source>
</evidence>
<feature type="transmembrane region" description="Helical" evidence="5">
    <location>
        <begin position="237"/>
        <end position="255"/>
    </location>
</feature>
<evidence type="ECO:0000256" key="5">
    <source>
        <dbReference type="SAM" id="Phobius"/>
    </source>
</evidence>
<dbReference type="Pfam" id="PF04479">
    <property type="entry name" value="RTA1"/>
    <property type="match status" value="1"/>
</dbReference>
<evidence type="ECO:0000256" key="3">
    <source>
        <dbReference type="ARBA" id="ARBA00022989"/>
    </source>
</evidence>
<feature type="transmembrane region" description="Helical" evidence="5">
    <location>
        <begin position="118"/>
        <end position="136"/>
    </location>
</feature>